<name>A0A917I626_9HYPH</name>
<keyword evidence="2" id="KW-1185">Reference proteome</keyword>
<proteinExistence type="predicted"/>
<organism evidence="1 2">
    <name type="scientific">Alsobacter metallidurans</name>
    <dbReference type="NCBI Taxonomy" id="340221"/>
    <lineage>
        <taxon>Bacteria</taxon>
        <taxon>Pseudomonadati</taxon>
        <taxon>Pseudomonadota</taxon>
        <taxon>Alphaproteobacteria</taxon>
        <taxon>Hyphomicrobiales</taxon>
        <taxon>Alsobacteraceae</taxon>
        <taxon>Alsobacter</taxon>
    </lineage>
</organism>
<dbReference type="Proteomes" id="UP000603912">
    <property type="component" value="Unassembled WGS sequence"/>
</dbReference>
<reference evidence="1" key="2">
    <citation type="submission" date="2020-09" db="EMBL/GenBank/DDBJ databases">
        <authorList>
            <person name="Sun Q."/>
            <person name="Zhou Y."/>
        </authorList>
    </citation>
    <scope>NUCLEOTIDE SEQUENCE</scope>
    <source>
        <strain evidence="1">CGMCC 1.12214</strain>
    </source>
</reference>
<sequence>MALTKEQRDKLPAEDFAVPGRRLLPIHDAKHVSLAWGSVITASGLSDEERAAARAAILARADQFGLDTAAWRKLKDLRIEAMSLALPESDDHPNRMPFSGVLVKLNEVSDAAPGGSGGRKILVTKEAADAALGSLLGMGVNYTWGYDGHDPRQKIGLITDATIEGDEIRIAGFIYAADFPEVADDIRGLKDALGFSFEAASIFVADPTADPLTITALTFTGAAILRKDKAAYTSTSLAAAAADEDDTMTPEMKAALDAITASVAGLATQVADIAAKQAAAPAVDPKIQAAAEAAAKLDEQAAALTAAGLTEAAAAITAQAVALRTGKPVAAPVAAAAAPVVVAPAPVDLKPITDALAALSTKVADISAAAAKTATPPERKTLAPGISAILARAAITLPEGDAKMDRATVDAALVKAGMAPEQRLTTKIALEHAGLLPR</sequence>
<protein>
    <submittedName>
        <fullName evidence="1">Uncharacterized protein</fullName>
    </submittedName>
</protein>
<evidence type="ECO:0000313" key="2">
    <source>
        <dbReference type="Proteomes" id="UP000603912"/>
    </source>
</evidence>
<gene>
    <name evidence="1" type="ORF">GCM10007036_14270</name>
</gene>
<dbReference type="AlphaFoldDB" id="A0A917I626"/>
<dbReference type="EMBL" id="BMES01000001">
    <property type="protein sequence ID" value="GGH14749.1"/>
    <property type="molecule type" value="Genomic_DNA"/>
</dbReference>
<reference evidence="1" key="1">
    <citation type="journal article" date="2014" name="Int. J. Syst. Evol. Microbiol.">
        <title>Complete genome sequence of Corynebacterium casei LMG S-19264T (=DSM 44701T), isolated from a smear-ripened cheese.</title>
        <authorList>
            <consortium name="US DOE Joint Genome Institute (JGI-PGF)"/>
            <person name="Walter F."/>
            <person name="Albersmeier A."/>
            <person name="Kalinowski J."/>
            <person name="Ruckert C."/>
        </authorList>
    </citation>
    <scope>NUCLEOTIDE SEQUENCE</scope>
    <source>
        <strain evidence="1">CGMCC 1.12214</strain>
    </source>
</reference>
<evidence type="ECO:0000313" key="1">
    <source>
        <dbReference type="EMBL" id="GGH14749.1"/>
    </source>
</evidence>
<accession>A0A917I626</accession>
<comment type="caution">
    <text evidence="1">The sequence shown here is derived from an EMBL/GenBank/DDBJ whole genome shotgun (WGS) entry which is preliminary data.</text>
</comment>
<dbReference type="RefSeq" id="WP_188516965.1">
    <property type="nucleotide sequence ID" value="NZ_BMES01000001.1"/>
</dbReference>